<gene>
    <name evidence="1" type="ORF">HNR59_002879</name>
</gene>
<keyword evidence="2" id="KW-1185">Reference proteome</keyword>
<proteinExistence type="predicted"/>
<protein>
    <submittedName>
        <fullName evidence="1">Uncharacterized protein</fullName>
    </submittedName>
</protein>
<evidence type="ECO:0000313" key="1">
    <source>
        <dbReference type="EMBL" id="MBB6013490.1"/>
    </source>
</evidence>
<dbReference type="Proteomes" id="UP000533306">
    <property type="component" value="Unassembled WGS sequence"/>
</dbReference>
<reference evidence="1 2" key="1">
    <citation type="submission" date="2020-08" db="EMBL/GenBank/DDBJ databases">
        <title>Genomic Encyclopedia of Type Strains, Phase IV (KMG-IV): sequencing the most valuable type-strain genomes for metagenomic binning, comparative biology and taxonomic classification.</title>
        <authorList>
            <person name="Goeker M."/>
        </authorList>
    </citation>
    <scope>NUCLEOTIDE SEQUENCE [LARGE SCALE GENOMIC DNA]</scope>
    <source>
        <strain evidence="1 2">DSM 11099</strain>
    </source>
</reference>
<evidence type="ECO:0000313" key="2">
    <source>
        <dbReference type="Proteomes" id="UP000533306"/>
    </source>
</evidence>
<name>A0A7W9S3U4_9HYPH</name>
<organism evidence="1 2">
    <name type="scientific">Aquamicrobium lusatiense</name>
    <dbReference type="NCBI Taxonomy" id="89772"/>
    <lineage>
        <taxon>Bacteria</taxon>
        <taxon>Pseudomonadati</taxon>
        <taxon>Pseudomonadota</taxon>
        <taxon>Alphaproteobacteria</taxon>
        <taxon>Hyphomicrobiales</taxon>
        <taxon>Phyllobacteriaceae</taxon>
        <taxon>Aquamicrobium</taxon>
    </lineage>
</organism>
<accession>A0A7W9S3U4</accession>
<sequence length="57" mass="6304">MAWIRVISVWKWKPTSASCVVYQPGDYNVPRRAAELAVTAGKAVMIERKGNRDGKAA</sequence>
<dbReference type="AlphaFoldDB" id="A0A7W9S3U4"/>
<dbReference type="EMBL" id="JACHEU010000002">
    <property type="protein sequence ID" value="MBB6013490.1"/>
    <property type="molecule type" value="Genomic_DNA"/>
</dbReference>
<comment type="caution">
    <text evidence="1">The sequence shown here is derived from an EMBL/GenBank/DDBJ whole genome shotgun (WGS) entry which is preliminary data.</text>
</comment>
<dbReference type="RefSeq" id="WP_183831695.1">
    <property type="nucleotide sequence ID" value="NZ_JACHEU010000002.1"/>
</dbReference>